<keyword evidence="3 13" id="KW-0813">Transport</keyword>
<dbReference type="CDD" id="cd19990">
    <property type="entry name" value="PBP1_GABAb_receptor_plant"/>
    <property type="match status" value="1"/>
</dbReference>
<gene>
    <name evidence="17" type="ORF">BUALT_Bualt03G0142600</name>
</gene>
<feature type="disulfide bond" evidence="14">
    <location>
        <begin position="696"/>
        <end position="751"/>
    </location>
</feature>
<feature type="transmembrane region" description="Helical" evidence="15">
    <location>
        <begin position="6"/>
        <end position="23"/>
    </location>
</feature>
<keyword evidence="8 13" id="KW-0472">Membrane</keyword>
<reference evidence="17" key="1">
    <citation type="submission" date="2019-10" db="EMBL/GenBank/DDBJ databases">
        <authorList>
            <person name="Zhang R."/>
            <person name="Pan Y."/>
            <person name="Wang J."/>
            <person name="Ma R."/>
            <person name="Yu S."/>
        </authorList>
    </citation>
    <scope>NUCLEOTIDE SEQUENCE</scope>
    <source>
        <strain evidence="17">LA-IB0</strain>
        <tissue evidence="17">Leaf</tissue>
    </source>
</reference>
<comment type="subcellular location">
    <subcellularLocation>
        <location evidence="1">Membrane</location>
        <topology evidence="1">Multi-pass membrane protein</topology>
    </subcellularLocation>
</comment>
<dbReference type="SUPFAM" id="SSF53850">
    <property type="entry name" value="Periplasmic binding protein-like II"/>
    <property type="match status" value="1"/>
</dbReference>
<keyword evidence="10" id="KW-0325">Glycoprotein</keyword>
<evidence type="ECO:0000256" key="5">
    <source>
        <dbReference type="ARBA" id="ARBA00022729"/>
    </source>
</evidence>
<dbReference type="InterPro" id="IPR017103">
    <property type="entry name" value="Iontropic_Glu_rcpt_pln"/>
</dbReference>
<keyword evidence="11 13" id="KW-1071">Ligand-gated ion channel</keyword>
<name>A0AAV6Y4I1_9LAMI</name>
<dbReference type="GO" id="GO:0015276">
    <property type="term" value="F:ligand-gated monoatomic ion channel activity"/>
    <property type="evidence" value="ECO:0007669"/>
    <property type="project" value="InterPro"/>
</dbReference>
<dbReference type="GO" id="GO:0016020">
    <property type="term" value="C:membrane"/>
    <property type="evidence" value="ECO:0007669"/>
    <property type="project" value="UniProtKB-SubCell"/>
</dbReference>
<comment type="function">
    <text evidence="13">Glutamate-gated receptor that probably acts as non-selective cation channel.</text>
</comment>
<comment type="similarity">
    <text evidence="2 13">Belongs to the glutamate-gated ion channel (TC 1.A.10.1) family.</text>
</comment>
<dbReference type="Pfam" id="PF01094">
    <property type="entry name" value="ANF_receptor"/>
    <property type="match status" value="1"/>
</dbReference>
<dbReference type="InterPro" id="IPR028082">
    <property type="entry name" value="Peripla_BP_I"/>
</dbReference>
<keyword evidence="14" id="KW-1015">Disulfide bond</keyword>
<accession>A0AAV6Y4I1</accession>
<evidence type="ECO:0000256" key="13">
    <source>
        <dbReference type="PIRNR" id="PIRNR037090"/>
    </source>
</evidence>
<dbReference type="Proteomes" id="UP000826271">
    <property type="component" value="Unassembled WGS sequence"/>
</dbReference>
<dbReference type="InterPro" id="IPR044440">
    <property type="entry name" value="GABAb_receptor_plant_PBP1"/>
</dbReference>
<dbReference type="InterPro" id="IPR001828">
    <property type="entry name" value="ANF_lig-bd_rcpt"/>
</dbReference>
<keyword evidence="5" id="KW-0732">Signal</keyword>
<feature type="transmembrane region" description="Helical" evidence="15">
    <location>
        <begin position="557"/>
        <end position="577"/>
    </location>
</feature>
<keyword evidence="6 15" id="KW-1133">Transmembrane helix</keyword>
<evidence type="ECO:0000256" key="3">
    <source>
        <dbReference type="ARBA" id="ARBA00022448"/>
    </source>
</evidence>
<evidence type="ECO:0000256" key="2">
    <source>
        <dbReference type="ARBA" id="ARBA00008685"/>
    </source>
</evidence>
<keyword evidence="4 15" id="KW-0812">Transmembrane</keyword>
<evidence type="ECO:0000256" key="15">
    <source>
        <dbReference type="SAM" id="Phobius"/>
    </source>
</evidence>
<evidence type="ECO:0000256" key="4">
    <source>
        <dbReference type="ARBA" id="ARBA00022692"/>
    </source>
</evidence>
<feature type="transmembrane region" description="Helical" evidence="15">
    <location>
        <begin position="768"/>
        <end position="788"/>
    </location>
</feature>
<dbReference type="PANTHER" id="PTHR34836:SF9">
    <property type="entry name" value="RECEPTOR LIGAND BINDING REGION DOMAIN-CONTAINING PROTEIN"/>
    <property type="match status" value="1"/>
</dbReference>
<evidence type="ECO:0000259" key="16">
    <source>
        <dbReference type="SMART" id="SM00079"/>
    </source>
</evidence>
<dbReference type="Gene3D" id="3.40.190.10">
    <property type="entry name" value="Periplasmic binding protein-like II"/>
    <property type="match status" value="3"/>
</dbReference>
<proteinExistence type="inferred from homology"/>
<keyword evidence="12 13" id="KW-0407">Ion channel</keyword>
<dbReference type="Pfam" id="PF00497">
    <property type="entry name" value="SBP_bac_3"/>
    <property type="match status" value="1"/>
</dbReference>
<dbReference type="SMART" id="SM00079">
    <property type="entry name" value="PBPe"/>
    <property type="match status" value="1"/>
</dbReference>
<evidence type="ECO:0000256" key="9">
    <source>
        <dbReference type="ARBA" id="ARBA00023170"/>
    </source>
</evidence>
<dbReference type="InterPro" id="IPR001638">
    <property type="entry name" value="Solute-binding_3/MltF_N"/>
</dbReference>
<dbReference type="EMBL" id="WHWC01000003">
    <property type="protein sequence ID" value="KAG8386378.1"/>
    <property type="molecule type" value="Genomic_DNA"/>
</dbReference>
<dbReference type="FunFam" id="3.40.50.2300:FF:000188">
    <property type="entry name" value="Glutamate receptor"/>
    <property type="match status" value="1"/>
</dbReference>
<evidence type="ECO:0000256" key="8">
    <source>
        <dbReference type="ARBA" id="ARBA00023136"/>
    </source>
</evidence>
<evidence type="ECO:0000313" key="17">
    <source>
        <dbReference type="EMBL" id="KAG8386378.1"/>
    </source>
</evidence>
<feature type="transmembrane region" description="Helical" evidence="15">
    <location>
        <begin position="597"/>
        <end position="617"/>
    </location>
</feature>
<keyword evidence="7 13" id="KW-0406">Ion transport</keyword>
<comment type="caution">
    <text evidence="17">The sequence shown here is derived from an EMBL/GenBank/DDBJ whole genome shotgun (WGS) entry which is preliminary data.</text>
</comment>
<evidence type="ECO:0000256" key="12">
    <source>
        <dbReference type="ARBA" id="ARBA00023303"/>
    </source>
</evidence>
<evidence type="ECO:0000256" key="7">
    <source>
        <dbReference type="ARBA" id="ARBA00023065"/>
    </source>
</evidence>
<dbReference type="AlphaFoldDB" id="A0AAV6Y4I1"/>
<feature type="domain" description="Ionotropic glutamate receptor C-terminal" evidence="16">
    <location>
        <begin position="433"/>
        <end position="748"/>
    </location>
</feature>
<dbReference type="CDD" id="cd13686">
    <property type="entry name" value="GluR_Plant"/>
    <property type="match status" value="1"/>
</dbReference>
<dbReference type="InterPro" id="IPR015683">
    <property type="entry name" value="Ionotropic_Glu_rcpt"/>
</dbReference>
<protein>
    <recommendedName>
        <fullName evidence="13">Glutamate receptor</fullName>
    </recommendedName>
</protein>
<organism evidence="17 18">
    <name type="scientific">Buddleja alternifolia</name>
    <dbReference type="NCBI Taxonomy" id="168488"/>
    <lineage>
        <taxon>Eukaryota</taxon>
        <taxon>Viridiplantae</taxon>
        <taxon>Streptophyta</taxon>
        <taxon>Embryophyta</taxon>
        <taxon>Tracheophyta</taxon>
        <taxon>Spermatophyta</taxon>
        <taxon>Magnoliopsida</taxon>
        <taxon>eudicotyledons</taxon>
        <taxon>Gunneridae</taxon>
        <taxon>Pentapetalae</taxon>
        <taxon>asterids</taxon>
        <taxon>lamiids</taxon>
        <taxon>Lamiales</taxon>
        <taxon>Scrophulariaceae</taxon>
        <taxon>Buddlejeae</taxon>
        <taxon>Buddleja</taxon>
    </lineage>
</organism>
<dbReference type="Gene3D" id="3.40.50.2300">
    <property type="match status" value="2"/>
</dbReference>
<dbReference type="SUPFAM" id="SSF53822">
    <property type="entry name" value="Periplasmic binding protein-like I"/>
    <property type="match status" value="1"/>
</dbReference>
<dbReference type="InterPro" id="IPR001320">
    <property type="entry name" value="Iontro_rcpt_C"/>
</dbReference>
<evidence type="ECO:0000256" key="1">
    <source>
        <dbReference type="ARBA" id="ARBA00004141"/>
    </source>
</evidence>
<keyword evidence="18" id="KW-1185">Reference proteome</keyword>
<evidence type="ECO:0000256" key="14">
    <source>
        <dbReference type="PIRSR" id="PIRSR037090-50"/>
    </source>
</evidence>
<dbReference type="PIRSF" id="PIRSF037090">
    <property type="entry name" value="Iontro_Glu-like_rcpt_pln"/>
    <property type="match status" value="1"/>
</dbReference>
<evidence type="ECO:0000313" key="18">
    <source>
        <dbReference type="Proteomes" id="UP000826271"/>
    </source>
</evidence>
<sequence>MNAYFYLLLYFVAFANLLSPLIISTSAIQFTDNSVVGAILDCSSRVGKEERVAMEIAIQDLYESSRKNRKLNLRVKCSRGEPIQAAQAARHLMNKNHVQAILGPNSWEESSAVAEVAKQFDVPILSFSDSTPPWATTHWPFFIQASPTTTNQMKALADIIQSWQWRRVTVIYEDTNSAANNILNHLSGALKDVDVQMSRLVPLPSFATCKMLHEELEELKKENCRVFVVHAGLALATRVFEKAKEMEMMESGYVWIATDPTTSLVHSLNASVISSMQGVLGVRRYFPDTGRNFLDFYSKFERMFRGKYPEEKNHEPGISALQAYDATLAVGLAINASVKSGRKILENIEEIDFDGLNGKIQFKERKLTPTNQFQIINVIGKSSYRELGFWSVGLGFSTVNESKGVYNSSMDSLGPVIWPGGPWTTPRGWDIPTISNPLIIGVPNVSITNKFVKVEFDPSTNNYNFSGFSIQVFEKAVQNLKYPLPYKFIPFNGSYSDLVEQVRLKEFDAAVGDIAITSLRYDYVEFTHAHTESGVVMVVLIQSQSNRTWLFMKPFTNAMWLLTVFINVYNGFVIWSIEKNYCSELKGPFLNQIGTLLWLAFATLFSFHANLASMLTVRLIEPKIANIETLKSENAFIGYSKMSFVRGYLEEALHFNPNQIKNYTTPEAYAKALKSGEISAAFLEVPVAKLFVAKYCKSFTIAGPSYKVGGYGFAFPKGSVLVPEIDKALLNVFEMGTLKDLEKSLIGSEKCVDKQTDNETTRLSPQSFFVLFIFTGGTSTAALAIYFFRDRRKVYDSMAEHKGIWLLILMVLSKQRNMRNRFSRKVRDVPRDSDPNS</sequence>
<evidence type="ECO:0000256" key="10">
    <source>
        <dbReference type="ARBA" id="ARBA00023180"/>
    </source>
</evidence>
<evidence type="ECO:0000256" key="6">
    <source>
        <dbReference type="ARBA" id="ARBA00022989"/>
    </source>
</evidence>
<evidence type="ECO:0000256" key="11">
    <source>
        <dbReference type="ARBA" id="ARBA00023286"/>
    </source>
</evidence>
<keyword evidence="9 13" id="KW-0675">Receptor</keyword>
<dbReference type="PANTHER" id="PTHR34836">
    <property type="entry name" value="OS06G0188250 PROTEIN"/>
    <property type="match status" value="1"/>
</dbReference>